<accession>A0A417YH29</accession>
<dbReference type="OrthoDB" id="9768685at2"/>
<organism evidence="4 5">
    <name type="scientific">Neobacillus notoginsengisoli</name>
    <dbReference type="NCBI Taxonomy" id="1578198"/>
    <lineage>
        <taxon>Bacteria</taxon>
        <taxon>Bacillati</taxon>
        <taxon>Bacillota</taxon>
        <taxon>Bacilli</taxon>
        <taxon>Bacillales</taxon>
        <taxon>Bacillaceae</taxon>
        <taxon>Neobacillus</taxon>
    </lineage>
</organism>
<dbReference type="PANTHER" id="PTHR46401">
    <property type="entry name" value="GLYCOSYLTRANSFERASE WBBK-RELATED"/>
    <property type="match status" value="1"/>
</dbReference>
<sequence>MRVLQINSVCGIGSTGRIATDIQTILVKHGHESYIGYGRNNPGNNENVIRIGTSIDNYLHVAKTRITDKHGFGSKRATKKFLNRVSELNPDIIHLHNIHGYYLNIELLFEYLKKNKKPVIWTLHDCWPFTGHCTYFDYSGCECWDINGEHKCIQKKSYPSSYLFNNSKNNYARKKEAFTGVNNLIIVTPSEWLAKLAKKTFLSEYPIKVINNGIDLEKFRPMESNFREKYSLQEKFIILGVASEWTTRKGYGYFLDLSNNLSSDQVLVMIGLNNTQIKSLPGNIVGLKRTNNLKELAEIYSTSDVYINPTLEDNFPTTNIEALACGTPVITFKTGGSYESIDEKSGYIIENKSINELIHAIKKVQENGKKSYQSYCIDRAKAFYNKEDRFMDYIDLYQKFR</sequence>
<evidence type="ECO:0000256" key="1">
    <source>
        <dbReference type="ARBA" id="ARBA00022679"/>
    </source>
</evidence>
<keyword evidence="5" id="KW-1185">Reference proteome</keyword>
<dbReference type="InterPro" id="IPR028098">
    <property type="entry name" value="Glyco_trans_4-like_N"/>
</dbReference>
<dbReference type="EMBL" id="QWEG01000020">
    <property type="protein sequence ID" value="RHW32110.1"/>
    <property type="molecule type" value="Genomic_DNA"/>
</dbReference>
<protein>
    <submittedName>
        <fullName evidence="4">Glycosyltransferase</fullName>
    </submittedName>
</protein>
<name>A0A417YH29_9BACI</name>
<dbReference type="AlphaFoldDB" id="A0A417YH29"/>
<comment type="caution">
    <text evidence="4">The sequence shown here is derived from an EMBL/GenBank/DDBJ whole genome shotgun (WGS) entry which is preliminary data.</text>
</comment>
<reference evidence="4 5" key="1">
    <citation type="journal article" date="2017" name="Int. J. Syst. Evol. Microbiol.">
        <title>Bacillus notoginsengisoli sp. nov., a novel bacterium isolated from the rhizosphere of Panax notoginseng.</title>
        <authorList>
            <person name="Zhang M.Y."/>
            <person name="Cheng J."/>
            <person name="Cai Y."/>
            <person name="Zhang T.Y."/>
            <person name="Wu Y.Y."/>
            <person name="Manikprabhu D."/>
            <person name="Li W.J."/>
            <person name="Zhang Y.X."/>
        </authorList>
    </citation>
    <scope>NUCLEOTIDE SEQUENCE [LARGE SCALE GENOMIC DNA]</scope>
    <source>
        <strain evidence="4 5">JCM 30743</strain>
    </source>
</reference>
<dbReference type="Pfam" id="PF00534">
    <property type="entry name" value="Glycos_transf_1"/>
    <property type="match status" value="1"/>
</dbReference>
<proteinExistence type="predicted"/>
<dbReference type="RefSeq" id="WP_118924320.1">
    <property type="nucleotide sequence ID" value="NZ_QWEG01000020.1"/>
</dbReference>
<feature type="domain" description="Glycosyl transferase family 1" evidence="2">
    <location>
        <begin position="225"/>
        <end position="378"/>
    </location>
</feature>
<dbReference type="Pfam" id="PF13439">
    <property type="entry name" value="Glyco_transf_4"/>
    <property type="match status" value="1"/>
</dbReference>
<keyword evidence="1 4" id="KW-0808">Transferase</keyword>
<dbReference type="GO" id="GO:0016757">
    <property type="term" value="F:glycosyltransferase activity"/>
    <property type="evidence" value="ECO:0007669"/>
    <property type="project" value="InterPro"/>
</dbReference>
<gene>
    <name evidence="4" type="ORF">D1B31_21450</name>
</gene>
<evidence type="ECO:0000313" key="4">
    <source>
        <dbReference type="EMBL" id="RHW32110.1"/>
    </source>
</evidence>
<dbReference type="InterPro" id="IPR001296">
    <property type="entry name" value="Glyco_trans_1"/>
</dbReference>
<dbReference type="SUPFAM" id="SSF53756">
    <property type="entry name" value="UDP-Glycosyltransferase/glycogen phosphorylase"/>
    <property type="match status" value="1"/>
</dbReference>
<dbReference type="PANTHER" id="PTHR46401:SF2">
    <property type="entry name" value="GLYCOSYLTRANSFERASE WBBK-RELATED"/>
    <property type="match status" value="1"/>
</dbReference>
<evidence type="ECO:0000259" key="2">
    <source>
        <dbReference type="Pfam" id="PF00534"/>
    </source>
</evidence>
<dbReference type="Gene3D" id="3.40.50.2000">
    <property type="entry name" value="Glycogen Phosphorylase B"/>
    <property type="match status" value="2"/>
</dbReference>
<dbReference type="GO" id="GO:0009103">
    <property type="term" value="P:lipopolysaccharide biosynthetic process"/>
    <property type="evidence" value="ECO:0007669"/>
    <property type="project" value="TreeGrafter"/>
</dbReference>
<evidence type="ECO:0000259" key="3">
    <source>
        <dbReference type="Pfam" id="PF13439"/>
    </source>
</evidence>
<evidence type="ECO:0000313" key="5">
    <source>
        <dbReference type="Proteomes" id="UP000284416"/>
    </source>
</evidence>
<feature type="domain" description="Glycosyltransferase subfamily 4-like N-terminal" evidence="3">
    <location>
        <begin position="26"/>
        <end position="218"/>
    </location>
</feature>
<dbReference type="Proteomes" id="UP000284416">
    <property type="component" value="Unassembled WGS sequence"/>
</dbReference>